<protein>
    <submittedName>
        <fullName evidence="2">8860_t:CDS:1</fullName>
    </submittedName>
</protein>
<dbReference type="AlphaFoldDB" id="A0A9N9HYA5"/>
<keyword evidence="3" id="KW-1185">Reference proteome</keyword>
<evidence type="ECO:0000313" key="3">
    <source>
        <dbReference type="Proteomes" id="UP000789405"/>
    </source>
</evidence>
<feature type="non-terminal residue" evidence="2">
    <location>
        <position position="51"/>
    </location>
</feature>
<reference evidence="2" key="1">
    <citation type="submission" date="2021-06" db="EMBL/GenBank/DDBJ databases">
        <authorList>
            <person name="Kallberg Y."/>
            <person name="Tangrot J."/>
            <person name="Rosling A."/>
        </authorList>
    </citation>
    <scope>NUCLEOTIDE SEQUENCE</scope>
    <source>
        <strain evidence="2">MA453B</strain>
    </source>
</reference>
<name>A0A9N9HYA5_9GLOM</name>
<feature type="transmembrane region" description="Helical" evidence="1">
    <location>
        <begin position="9"/>
        <end position="27"/>
    </location>
</feature>
<evidence type="ECO:0000313" key="2">
    <source>
        <dbReference type="EMBL" id="CAG8711509.1"/>
    </source>
</evidence>
<accession>A0A9N9HYA5</accession>
<sequence length="51" mass="5617">IVVFGGFRLLLWIVVGGFTWVGLSFLVELDCSWWIVVGGFTLFLLGGKPSN</sequence>
<keyword evidence="1" id="KW-1133">Transmembrane helix</keyword>
<gene>
    <name evidence="2" type="ORF">DERYTH_LOCUS13627</name>
</gene>
<evidence type="ECO:0000256" key="1">
    <source>
        <dbReference type="SAM" id="Phobius"/>
    </source>
</evidence>
<keyword evidence="1" id="KW-0472">Membrane</keyword>
<feature type="transmembrane region" description="Helical" evidence="1">
    <location>
        <begin position="33"/>
        <end position="50"/>
    </location>
</feature>
<dbReference type="EMBL" id="CAJVPY010009699">
    <property type="protein sequence ID" value="CAG8711509.1"/>
    <property type="molecule type" value="Genomic_DNA"/>
</dbReference>
<keyword evidence="1" id="KW-0812">Transmembrane</keyword>
<proteinExistence type="predicted"/>
<organism evidence="2 3">
    <name type="scientific">Dentiscutata erythropus</name>
    <dbReference type="NCBI Taxonomy" id="1348616"/>
    <lineage>
        <taxon>Eukaryota</taxon>
        <taxon>Fungi</taxon>
        <taxon>Fungi incertae sedis</taxon>
        <taxon>Mucoromycota</taxon>
        <taxon>Glomeromycotina</taxon>
        <taxon>Glomeromycetes</taxon>
        <taxon>Diversisporales</taxon>
        <taxon>Gigasporaceae</taxon>
        <taxon>Dentiscutata</taxon>
    </lineage>
</organism>
<comment type="caution">
    <text evidence="2">The sequence shown here is derived from an EMBL/GenBank/DDBJ whole genome shotgun (WGS) entry which is preliminary data.</text>
</comment>
<dbReference type="Proteomes" id="UP000789405">
    <property type="component" value="Unassembled WGS sequence"/>
</dbReference>